<name>A0A250XES2_9CHLO</name>
<dbReference type="STRING" id="1157962.A0A250XES2"/>
<organism evidence="2 3">
    <name type="scientific">Chlamydomonas eustigma</name>
    <dbReference type="NCBI Taxonomy" id="1157962"/>
    <lineage>
        <taxon>Eukaryota</taxon>
        <taxon>Viridiplantae</taxon>
        <taxon>Chlorophyta</taxon>
        <taxon>core chlorophytes</taxon>
        <taxon>Chlorophyceae</taxon>
        <taxon>CS clade</taxon>
        <taxon>Chlamydomonadales</taxon>
        <taxon>Chlamydomonadaceae</taxon>
        <taxon>Chlamydomonas</taxon>
    </lineage>
</organism>
<evidence type="ECO:0000259" key="1">
    <source>
        <dbReference type="PROSITE" id="PS51746"/>
    </source>
</evidence>
<reference evidence="2 3" key="1">
    <citation type="submission" date="2017-08" db="EMBL/GenBank/DDBJ databases">
        <title>Acidophilic green algal genome provides insights into adaptation to an acidic environment.</title>
        <authorList>
            <person name="Hirooka S."/>
            <person name="Hirose Y."/>
            <person name="Kanesaki Y."/>
            <person name="Higuchi S."/>
            <person name="Fujiwara T."/>
            <person name="Onuma R."/>
            <person name="Era A."/>
            <person name="Ohbayashi R."/>
            <person name="Uzuka A."/>
            <person name="Nozaki H."/>
            <person name="Yoshikawa H."/>
            <person name="Miyagishima S.Y."/>
        </authorList>
    </citation>
    <scope>NUCLEOTIDE SEQUENCE [LARGE SCALE GENOMIC DNA]</scope>
    <source>
        <strain evidence="2 3">NIES-2499</strain>
    </source>
</reference>
<feature type="domain" description="PPM-type phosphatase" evidence="1">
    <location>
        <begin position="29"/>
        <end position="390"/>
    </location>
</feature>
<evidence type="ECO:0000313" key="3">
    <source>
        <dbReference type="Proteomes" id="UP000232323"/>
    </source>
</evidence>
<dbReference type="GO" id="GO:0004722">
    <property type="term" value="F:protein serine/threonine phosphatase activity"/>
    <property type="evidence" value="ECO:0007669"/>
    <property type="project" value="InterPro"/>
</dbReference>
<sequence length="390" mass="41998">MPLTDLVPRGASFELNSFEWHNSMAKYLSIGCATQCGTRYGSLNQDYCVVQEMYTPAEIPEGGKQVYIAAICDGHGILGDKAALFSGKTMIRHLYAGALRNKTLCKMNSDELALEMRVAFQKGHLAACSVYDNPPKTVIFPYKSSRGTTMIPYCLVDVSGIAVYRCPQPPCRSKGGGGSSPVEVSPATAEAAFDQRGPEKMLECGCTATVAVVQGRRLLLADVGDSAAVLGSCTSDNVVCEECNFSAEALTERHWGLNAAEAERLRTDYGHCTRILEDGYVKMLDGHLNGYELAVTRALGHKNLGSFGIISEPHIIVRDLEERHCCLVLASDGVWDVMTPMEAVQHVMSSAGQGRSAKEAAEALVQHAVQLGLSGRHAEQDNTSAAVVFL</sequence>
<dbReference type="PANTHER" id="PTHR47992">
    <property type="entry name" value="PROTEIN PHOSPHATASE"/>
    <property type="match status" value="1"/>
</dbReference>
<accession>A0A250XES2</accession>
<protein>
    <recommendedName>
        <fullName evidence="1">PPM-type phosphatase domain-containing protein</fullName>
    </recommendedName>
</protein>
<gene>
    <name evidence="2" type="ORF">CEUSTIGMA_g8954.t1</name>
</gene>
<dbReference type="EMBL" id="BEGY01000066">
    <property type="protein sequence ID" value="GAX81526.1"/>
    <property type="molecule type" value="Genomic_DNA"/>
</dbReference>
<evidence type="ECO:0000313" key="2">
    <source>
        <dbReference type="EMBL" id="GAX81526.1"/>
    </source>
</evidence>
<dbReference type="PROSITE" id="PS51746">
    <property type="entry name" value="PPM_2"/>
    <property type="match status" value="1"/>
</dbReference>
<keyword evidence="3" id="KW-1185">Reference proteome</keyword>
<dbReference type="InterPro" id="IPR015655">
    <property type="entry name" value="PP2C"/>
</dbReference>
<dbReference type="Pfam" id="PF00481">
    <property type="entry name" value="PP2C"/>
    <property type="match status" value="1"/>
</dbReference>
<dbReference type="Proteomes" id="UP000232323">
    <property type="component" value="Unassembled WGS sequence"/>
</dbReference>
<proteinExistence type="predicted"/>
<dbReference type="Gene3D" id="3.60.40.10">
    <property type="entry name" value="PPM-type phosphatase domain"/>
    <property type="match status" value="1"/>
</dbReference>
<dbReference type="SUPFAM" id="SSF81606">
    <property type="entry name" value="PP2C-like"/>
    <property type="match status" value="1"/>
</dbReference>
<dbReference type="InterPro" id="IPR001932">
    <property type="entry name" value="PPM-type_phosphatase-like_dom"/>
</dbReference>
<dbReference type="InterPro" id="IPR036457">
    <property type="entry name" value="PPM-type-like_dom_sf"/>
</dbReference>
<dbReference type="OrthoDB" id="10264738at2759"/>
<dbReference type="CDD" id="cd00143">
    <property type="entry name" value="PP2Cc"/>
    <property type="match status" value="1"/>
</dbReference>
<comment type="caution">
    <text evidence="2">The sequence shown here is derived from an EMBL/GenBank/DDBJ whole genome shotgun (WGS) entry which is preliminary data.</text>
</comment>
<dbReference type="SMART" id="SM00332">
    <property type="entry name" value="PP2Cc"/>
    <property type="match status" value="1"/>
</dbReference>
<dbReference type="AlphaFoldDB" id="A0A250XES2"/>